<dbReference type="GO" id="GO:0006412">
    <property type="term" value="P:translation"/>
    <property type="evidence" value="ECO:0007669"/>
    <property type="project" value="InterPro"/>
</dbReference>
<dbReference type="InterPro" id="IPR036164">
    <property type="entry name" value="bL21-like_sf"/>
</dbReference>
<dbReference type="HAMAP" id="MF_01363">
    <property type="entry name" value="Ribosomal_bL21"/>
    <property type="match status" value="1"/>
</dbReference>
<evidence type="ECO:0008006" key="7">
    <source>
        <dbReference type="Google" id="ProtNLM"/>
    </source>
</evidence>
<gene>
    <name evidence="6" type="ORF">METZ01_LOCUS163295</name>
</gene>
<dbReference type="InterPro" id="IPR028909">
    <property type="entry name" value="bL21-like"/>
</dbReference>
<dbReference type="PANTHER" id="PTHR21349:SF0">
    <property type="entry name" value="LARGE RIBOSOMAL SUBUNIT PROTEIN BL21M"/>
    <property type="match status" value="1"/>
</dbReference>
<protein>
    <recommendedName>
        <fullName evidence="7">50S ribosomal protein L21</fullName>
    </recommendedName>
</protein>
<dbReference type="InterPro" id="IPR018258">
    <property type="entry name" value="Ribosomal_bL21_CS"/>
</dbReference>
<evidence type="ECO:0000256" key="3">
    <source>
        <dbReference type="ARBA" id="ARBA00022884"/>
    </source>
</evidence>
<keyword evidence="5" id="KW-0687">Ribonucleoprotein</keyword>
<keyword evidence="4" id="KW-0689">Ribosomal protein</keyword>
<evidence type="ECO:0000256" key="4">
    <source>
        <dbReference type="ARBA" id="ARBA00022980"/>
    </source>
</evidence>
<evidence type="ECO:0000256" key="5">
    <source>
        <dbReference type="ARBA" id="ARBA00023274"/>
    </source>
</evidence>
<dbReference type="EMBL" id="UINC01028803">
    <property type="protein sequence ID" value="SVB10441.1"/>
    <property type="molecule type" value="Genomic_DNA"/>
</dbReference>
<dbReference type="AlphaFoldDB" id="A0A382BAA3"/>
<evidence type="ECO:0000256" key="2">
    <source>
        <dbReference type="ARBA" id="ARBA00022730"/>
    </source>
</evidence>
<dbReference type="GO" id="GO:0005737">
    <property type="term" value="C:cytoplasm"/>
    <property type="evidence" value="ECO:0007669"/>
    <property type="project" value="UniProtKB-ARBA"/>
</dbReference>
<proteinExistence type="inferred from homology"/>
<evidence type="ECO:0000256" key="1">
    <source>
        <dbReference type="ARBA" id="ARBA00008563"/>
    </source>
</evidence>
<dbReference type="Pfam" id="PF00829">
    <property type="entry name" value="Ribosomal_L21p"/>
    <property type="match status" value="1"/>
</dbReference>
<reference evidence="6" key="1">
    <citation type="submission" date="2018-05" db="EMBL/GenBank/DDBJ databases">
        <authorList>
            <person name="Lanie J.A."/>
            <person name="Ng W.-L."/>
            <person name="Kazmierczak K.M."/>
            <person name="Andrzejewski T.M."/>
            <person name="Davidsen T.M."/>
            <person name="Wayne K.J."/>
            <person name="Tettelin H."/>
            <person name="Glass J.I."/>
            <person name="Rusch D."/>
            <person name="Podicherti R."/>
            <person name="Tsui H.-C.T."/>
            <person name="Winkler M.E."/>
        </authorList>
    </citation>
    <scope>NUCLEOTIDE SEQUENCE</scope>
</reference>
<comment type="similarity">
    <text evidence="1">Belongs to the bacterial ribosomal protein bL21 family.</text>
</comment>
<dbReference type="PROSITE" id="PS01169">
    <property type="entry name" value="RIBOSOMAL_L21"/>
    <property type="match status" value="1"/>
</dbReference>
<organism evidence="6">
    <name type="scientific">marine metagenome</name>
    <dbReference type="NCBI Taxonomy" id="408172"/>
    <lineage>
        <taxon>unclassified sequences</taxon>
        <taxon>metagenomes</taxon>
        <taxon>ecological metagenomes</taxon>
    </lineage>
</organism>
<keyword evidence="3" id="KW-0694">RNA-binding</keyword>
<dbReference type="GO" id="GO:1990904">
    <property type="term" value="C:ribonucleoprotein complex"/>
    <property type="evidence" value="ECO:0007669"/>
    <property type="project" value="UniProtKB-KW"/>
</dbReference>
<dbReference type="PANTHER" id="PTHR21349">
    <property type="entry name" value="50S RIBOSOMAL PROTEIN L21"/>
    <property type="match status" value="1"/>
</dbReference>
<keyword evidence="2" id="KW-0699">rRNA-binding</keyword>
<dbReference type="GO" id="GO:0019843">
    <property type="term" value="F:rRNA binding"/>
    <property type="evidence" value="ECO:0007669"/>
    <property type="project" value="UniProtKB-KW"/>
</dbReference>
<accession>A0A382BAA3</accession>
<dbReference type="NCBIfam" id="TIGR00061">
    <property type="entry name" value="L21"/>
    <property type="match status" value="1"/>
</dbReference>
<dbReference type="GO" id="GO:0005840">
    <property type="term" value="C:ribosome"/>
    <property type="evidence" value="ECO:0007669"/>
    <property type="project" value="UniProtKB-KW"/>
</dbReference>
<sequence>MYAVIESGGKQHKVAEGDSIRLELIASEEGSTIELDKVLMVHDGKDSKVGSPFLKDTKVIAEVLKHSKSSKIKVFKMKRRKGYRRTLGHRQNFTEVLIKSIKK</sequence>
<dbReference type="GO" id="GO:0003735">
    <property type="term" value="F:structural constituent of ribosome"/>
    <property type="evidence" value="ECO:0007669"/>
    <property type="project" value="InterPro"/>
</dbReference>
<dbReference type="InterPro" id="IPR001787">
    <property type="entry name" value="Ribosomal_bL21"/>
</dbReference>
<dbReference type="SUPFAM" id="SSF141091">
    <property type="entry name" value="L21p-like"/>
    <property type="match status" value="1"/>
</dbReference>
<name>A0A382BAA3_9ZZZZ</name>
<evidence type="ECO:0000313" key="6">
    <source>
        <dbReference type="EMBL" id="SVB10441.1"/>
    </source>
</evidence>